<name>A0A8D4UVW6_9FIRM</name>
<dbReference type="OrthoDB" id="9769473at2"/>
<evidence type="ECO:0000313" key="2">
    <source>
        <dbReference type="Proteomes" id="UP000320585"/>
    </source>
</evidence>
<dbReference type="EMBL" id="AP019697">
    <property type="protein sequence ID" value="BBK25987.1"/>
    <property type="molecule type" value="Genomic_DNA"/>
</dbReference>
<sequence length="93" mass="10772">MKGGTVEDFVEYLYTCQDTAFIYKGITYWYQGYMPNDHTVHMELYACNPPDDNDLWNHDGATIDEGVQDLLKAPLFDGKTILEVEQDIEWIDS</sequence>
<dbReference type="KEGG" id="dho:Dia5BBH33_19220"/>
<dbReference type="GeneID" id="92717129"/>
<keyword evidence="2" id="KW-1185">Reference proteome</keyword>
<dbReference type="Proteomes" id="UP000320585">
    <property type="component" value="Chromosome"/>
</dbReference>
<gene>
    <name evidence="1" type="ORF">Dia5BBH33_19220</name>
</gene>
<dbReference type="RefSeq" id="WP_144269239.1">
    <property type="nucleotide sequence ID" value="NZ_AP019697.1"/>
</dbReference>
<dbReference type="AlphaFoldDB" id="A0A8D4UVW6"/>
<reference evidence="2" key="1">
    <citation type="submission" date="2019-05" db="EMBL/GenBank/DDBJ databases">
        <title>Complete genome sequencing of Dialister sp. strain 5BBH33.</title>
        <authorList>
            <person name="Sakamoto M."/>
            <person name="Murakami T."/>
            <person name="Mori H."/>
        </authorList>
    </citation>
    <scope>NUCLEOTIDE SEQUENCE [LARGE SCALE GENOMIC DNA]</scope>
    <source>
        <strain evidence="2">5BBH33</strain>
    </source>
</reference>
<protein>
    <submittedName>
        <fullName evidence="1">Uncharacterized protein</fullName>
    </submittedName>
</protein>
<proteinExistence type="predicted"/>
<accession>A0A8D4UVW6</accession>
<organism evidence="1 2">
    <name type="scientific">Dialister hominis</name>
    <dbReference type="NCBI Taxonomy" id="2582419"/>
    <lineage>
        <taxon>Bacteria</taxon>
        <taxon>Bacillati</taxon>
        <taxon>Bacillota</taxon>
        <taxon>Negativicutes</taxon>
        <taxon>Veillonellales</taxon>
        <taxon>Veillonellaceae</taxon>
        <taxon>Dialister</taxon>
    </lineage>
</organism>
<evidence type="ECO:0000313" key="1">
    <source>
        <dbReference type="EMBL" id="BBK25987.1"/>
    </source>
</evidence>